<dbReference type="NCBIfam" id="TIGR04057">
    <property type="entry name" value="SusC_RagA_signa"/>
    <property type="match status" value="1"/>
</dbReference>
<evidence type="ECO:0000256" key="1">
    <source>
        <dbReference type="ARBA" id="ARBA00004571"/>
    </source>
</evidence>
<evidence type="ECO:0000256" key="4">
    <source>
        <dbReference type="ARBA" id="ARBA00022692"/>
    </source>
</evidence>
<keyword evidence="3 7" id="KW-1134">Transmembrane beta strand</keyword>
<protein>
    <submittedName>
        <fullName evidence="9">TonB-linked SusC/RagA family outer membrane protein</fullName>
    </submittedName>
</protein>
<keyword evidence="4 7" id="KW-0812">Transmembrane</keyword>
<dbReference type="InterPro" id="IPR008969">
    <property type="entry name" value="CarboxyPept-like_regulatory"/>
</dbReference>
<keyword evidence="6 7" id="KW-0998">Cell outer membrane</keyword>
<dbReference type="InterPro" id="IPR012910">
    <property type="entry name" value="Plug_dom"/>
</dbReference>
<dbReference type="GO" id="GO:0009279">
    <property type="term" value="C:cell outer membrane"/>
    <property type="evidence" value="ECO:0007669"/>
    <property type="project" value="UniProtKB-SubCell"/>
</dbReference>
<keyword evidence="2 7" id="KW-0813">Transport</keyword>
<dbReference type="Gene3D" id="2.170.130.10">
    <property type="entry name" value="TonB-dependent receptor, plug domain"/>
    <property type="match status" value="1"/>
</dbReference>
<evidence type="ECO:0000313" key="10">
    <source>
        <dbReference type="Proteomes" id="UP000325105"/>
    </source>
</evidence>
<dbReference type="Pfam" id="PF07715">
    <property type="entry name" value="Plug"/>
    <property type="match status" value="1"/>
</dbReference>
<evidence type="ECO:0000256" key="7">
    <source>
        <dbReference type="PROSITE-ProRule" id="PRU01360"/>
    </source>
</evidence>
<organism evidence="9 10">
    <name type="scientific">Sphingobacterium allocomposti</name>
    <dbReference type="NCBI Taxonomy" id="415956"/>
    <lineage>
        <taxon>Bacteria</taxon>
        <taxon>Pseudomonadati</taxon>
        <taxon>Bacteroidota</taxon>
        <taxon>Sphingobacteriia</taxon>
        <taxon>Sphingobacteriales</taxon>
        <taxon>Sphingobacteriaceae</taxon>
        <taxon>Sphingobacterium</taxon>
    </lineage>
</organism>
<dbReference type="SUPFAM" id="SSF49464">
    <property type="entry name" value="Carboxypeptidase regulatory domain-like"/>
    <property type="match status" value="1"/>
</dbReference>
<dbReference type="SUPFAM" id="SSF56935">
    <property type="entry name" value="Porins"/>
    <property type="match status" value="1"/>
</dbReference>
<dbReference type="InterPro" id="IPR023997">
    <property type="entry name" value="TonB-dep_OMP_SusC/RagA_CS"/>
</dbReference>
<reference evidence="9 10" key="1">
    <citation type="submission" date="2019-07" db="EMBL/GenBank/DDBJ databases">
        <title>Genomic Encyclopedia of Archaeal and Bacterial Type Strains, Phase II (KMG-II): from individual species to whole genera.</title>
        <authorList>
            <person name="Goeker M."/>
        </authorList>
    </citation>
    <scope>NUCLEOTIDE SEQUENCE [LARGE SCALE GENOMIC DNA]</scope>
    <source>
        <strain evidence="9 10">DSM 18850</strain>
    </source>
</reference>
<comment type="similarity">
    <text evidence="7">Belongs to the TonB-dependent receptor family.</text>
</comment>
<dbReference type="InterPro" id="IPR039426">
    <property type="entry name" value="TonB-dep_rcpt-like"/>
</dbReference>
<evidence type="ECO:0000256" key="5">
    <source>
        <dbReference type="ARBA" id="ARBA00023136"/>
    </source>
</evidence>
<comment type="caution">
    <text evidence="9">The sequence shown here is derived from an EMBL/GenBank/DDBJ whole genome shotgun (WGS) entry which is preliminary data.</text>
</comment>
<sequence>MCLTACSALHVVNAQQMSIAGKITDAGGAPVSGVTVTIKGTSLATSSNESGLFTINANPNATLVISAVGYAEQEIRVAGRNTIQVTLQSDETSLDEVMVVAYGTAKKSTYTGSAKEIKASEINDQPNTSFEKALTGRVPGLQVTTTSGQAGAAPSIRIRGIGSMSASNEPLYVIDGVPVISGQTSQLGDYIANSNNVMSTLNPNDIESITVLKDAAASSLYGSRAANGVVIITTKRGKTGAPKIDFKSSVALSPTWATDNYESAPVQDQINVLYSVLFDSRKAAGLSDEAANTWVLNRFNNNFGRHGYEFSTNGTSMWENVNIAGRTDGVENREGKFFNWDDALFRTGIFNANDIAVSGANENTSYYSSLNYTTDKSRAILNDYNRVSGRVNLTQKIGKMLEFGSNINLAKTKLVGMNDTRNTSTSYLFQTRNLLWPFYWPTDYKTGDPWTARYGSLAQNQLYYNNEWENWSNISKISAIESLTLKLLPELNVKTIFSYDETETKDHIYYSAKHYSGATDNGVVHEMSTNIQKLVSSTTANYNKTFGSHNIGLLAGFEAEKNNTDYIRATGRDLPNSSLHTVYTAGSLNSTAYSWGNTMMSVLSRAEYNFAEKYFASASFRRDGSSRLGPIPRWGNFWSVAGAWTISKEEFLKNITEIDHIRLRASYGVNGTLPTSDFDWRALVSYGSKYMTLAGGGLSNSANPNLSWERNYTTNVAMEFGLLQNKIFGSVEYFNRTSKDLLQLVPQSMITGFSSTMRNIGEINNRGIEIEIGSDIIKKEDFKWTLSLNGSHIRSKVVQLSQGADIIWTDPTGGDARTRFIYREGESTLAFFGLEWAGTDQTNGRNVWYVNAEDGQGGDFDFNGRAATYDYTKANRVIIGDGIPKFYGGVNSDITYKDFSLGLNFIYKIGGKLYDAASRDVADDGYYWERIRSQYFVENTWSPSNPSGSLPMVSGRDLEDVNQVSSRHLYDASFLRLKNVQLAYKIPSHVTDRIRMGAARVYFNGANLLTFSKFKNADPEVNQYSSRGWEIPIAKTYTFGIDFSF</sequence>
<evidence type="ECO:0000256" key="3">
    <source>
        <dbReference type="ARBA" id="ARBA00022452"/>
    </source>
</evidence>
<dbReference type="NCBIfam" id="TIGR04056">
    <property type="entry name" value="OMP_RagA_SusC"/>
    <property type="match status" value="1"/>
</dbReference>
<keyword evidence="5 7" id="KW-0472">Membrane</keyword>
<accession>A0A5S5DMQ8</accession>
<dbReference type="AlphaFoldDB" id="A0A5S5DMQ8"/>
<feature type="domain" description="TonB-dependent receptor plug" evidence="8">
    <location>
        <begin position="107"/>
        <end position="229"/>
    </location>
</feature>
<evidence type="ECO:0000313" key="9">
    <source>
        <dbReference type="EMBL" id="TYP96678.1"/>
    </source>
</evidence>
<dbReference type="FunFam" id="2.170.130.10:FF:000008">
    <property type="entry name" value="SusC/RagA family TonB-linked outer membrane protein"/>
    <property type="match status" value="1"/>
</dbReference>
<dbReference type="Gene3D" id="2.40.170.20">
    <property type="entry name" value="TonB-dependent receptor, beta-barrel domain"/>
    <property type="match status" value="1"/>
</dbReference>
<name>A0A5S5DMQ8_9SPHI</name>
<dbReference type="PROSITE" id="PS52016">
    <property type="entry name" value="TONB_DEPENDENT_REC_3"/>
    <property type="match status" value="1"/>
</dbReference>
<dbReference type="InterPro" id="IPR023996">
    <property type="entry name" value="TonB-dep_OMP_SusC/RagA"/>
</dbReference>
<evidence type="ECO:0000256" key="6">
    <source>
        <dbReference type="ARBA" id="ARBA00023237"/>
    </source>
</evidence>
<evidence type="ECO:0000256" key="2">
    <source>
        <dbReference type="ARBA" id="ARBA00022448"/>
    </source>
</evidence>
<dbReference type="InterPro" id="IPR036942">
    <property type="entry name" value="Beta-barrel_TonB_sf"/>
</dbReference>
<gene>
    <name evidence="9" type="ORF">BC792_105171</name>
</gene>
<evidence type="ECO:0000259" key="8">
    <source>
        <dbReference type="Pfam" id="PF07715"/>
    </source>
</evidence>
<keyword evidence="10" id="KW-1185">Reference proteome</keyword>
<dbReference type="EMBL" id="VNHX01000005">
    <property type="protein sequence ID" value="TYP96678.1"/>
    <property type="molecule type" value="Genomic_DNA"/>
</dbReference>
<dbReference type="Pfam" id="PF13715">
    <property type="entry name" value="CarbopepD_reg_2"/>
    <property type="match status" value="1"/>
</dbReference>
<dbReference type="Proteomes" id="UP000325105">
    <property type="component" value="Unassembled WGS sequence"/>
</dbReference>
<comment type="subcellular location">
    <subcellularLocation>
        <location evidence="1 7">Cell outer membrane</location>
        <topology evidence="1 7">Multi-pass membrane protein</topology>
    </subcellularLocation>
</comment>
<dbReference type="InterPro" id="IPR037066">
    <property type="entry name" value="Plug_dom_sf"/>
</dbReference>
<proteinExistence type="inferred from homology"/>
<dbReference type="Gene3D" id="2.60.40.1120">
    <property type="entry name" value="Carboxypeptidase-like, regulatory domain"/>
    <property type="match status" value="1"/>
</dbReference>